<feature type="transmembrane region" description="Helical" evidence="1">
    <location>
        <begin position="151"/>
        <end position="169"/>
    </location>
</feature>
<sequence>MIMFDTQSILSRIAEADPSVVIPATMLLGADVLYRAQSVPGASPFTIGWPGLLISLLTRNRTSVPVELPCTVINAKSGHARTNRSPLLEHLLRSHGSAPSRRGLAVTFLHTSERPGAPSRDAVVCAALSTILVQVIAAGVLFFFGVGSQDAMAVTIIGTLLANAAGLILRHQQQKELRSTRAVPEKRRDVICITGGNGSSEAIVVVSEGGGVRIEDLAAGRASTLGVLATLGVVALLILWMALLVFTTTLRRVDAWLVLAQCALGAAYTVYAARTWRCGAALGFKFAEEKTMVVRADKVMEALAKAEEVESGVGATLLPIYFPGKLRPEEELWWAQRKQAPRAAS</sequence>
<dbReference type="HOGENOM" id="CLU_034489_0_0_1"/>
<feature type="transmembrane region" description="Helical" evidence="1">
    <location>
        <begin position="222"/>
        <end position="243"/>
    </location>
</feature>
<dbReference type="OMA" id="EELWWTE"/>
<dbReference type="STRING" id="5643.A0A060SCD9"/>
<dbReference type="Proteomes" id="UP000029665">
    <property type="component" value="Unassembled WGS sequence"/>
</dbReference>
<feature type="transmembrane region" description="Helical" evidence="1">
    <location>
        <begin position="255"/>
        <end position="273"/>
    </location>
</feature>
<evidence type="ECO:0000313" key="2">
    <source>
        <dbReference type="EMBL" id="CDO72030.1"/>
    </source>
</evidence>
<comment type="caution">
    <text evidence="2">The sequence shown here is derived from an EMBL/GenBank/DDBJ whole genome shotgun (WGS) entry which is preliminary data.</text>
</comment>
<dbReference type="AlphaFoldDB" id="A0A060SCD9"/>
<feature type="transmembrane region" description="Helical" evidence="1">
    <location>
        <begin position="122"/>
        <end position="145"/>
    </location>
</feature>
<evidence type="ECO:0000256" key="1">
    <source>
        <dbReference type="SAM" id="Phobius"/>
    </source>
</evidence>
<organism evidence="2 3">
    <name type="scientific">Pycnoporus cinnabarinus</name>
    <name type="common">Cinnabar-red polypore</name>
    <name type="synonym">Trametes cinnabarina</name>
    <dbReference type="NCBI Taxonomy" id="5643"/>
    <lineage>
        <taxon>Eukaryota</taxon>
        <taxon>Fungi</taxon>
        <taxon>Dikarya</taxon>
        <taxon>Basidiomycota</taxon>
        <taxon>Agaricomycotina</taxon>
        <taxon>Agaricomycetes</taxon>
        <taxon>Polyporales</taxon>
        <taxon>Polyporaceae</taxon>
        <taxon>Trametes</taxon>
    </lineage>
</organism>
<keyword evidence="1" id="KW-0812">Transmembrane</keyword>
<keyword evidence="1" id="KW-0472">Membrane</keyword>
<name>A0A060SCD9_PYCCI</name>
<accession>A0A060SCD9</accession>
<keyword evidence="1" id="KW-1133">Transmembrane helix</keyword>
<dbReference type="EMBL" id="CCBP010000109">
    <property type="protein sequence ID" value="CDO72030.1"/>
    <property type="molecule type" value="Genomic_DNA"/>
</dbReference>
<dbReference type="OrthoDB" id="1937642at2759"/>
<reference evidence="2" key="1">
    <citation type="submission" date="2014-01" db="EMBL/GenBank/DDBJ databases">
        <title>The genome of the white-rot fungus Pycnoporus cinnabarinus: a basidiomycete model with a versatile arsenal for lignocellulosic biomass breakdown.</title>
        <authorList>
            <person name="Levasseur A."/>
            <person name="Lomascolo A."/>
            <person name="Ruiz-Duenas F.J."/>
            <person name="Uzan E."/>
            <person name="Piumi F."/>
            <person name="Kues U."/>
            <person name="Ram A.F.J."/>
            <person name="Murat C."/>
            <person name="Haon M."/>
            <person name="Benoit I."/>
            <person name="Arfi Y."/>
            <person name="Chevret D."/>
            <person name="Drula E."/>
            <person name="Kwon M.J."/>
            <person name="Gouret P."/>
            <person name="Lesage-Meessen L."/>
            <person name="Lombard V."/>
            <person name="Mariette J."/>
            <person name="Noirot C."/>
            <person name="Park J."/>
            <person name="Patyshakuliyeva A."/>
            <person name="Wieneger R.A.B."/>
            <person name="Wosten H.A.B."/>
            <person name="Martin F."/>
            <person name="Coutinho P.M."/>
            <person name="de Vries R."/>
            <person name="Martinez A.T."/>
            <person name="Klopp C."/>
            <person name="Pontarotti P."/>
            <person name="Henrissat B."/>
            <person name="Record E."/>
        </authorList>
    </citation>
    <scope>NUCLEOTIDE SEQUENCE [LARGE SCALE GENOMIC DNA]</scope>
    <source>
        <strain evidence="2">BRFM137</strain>
    </source>
</reference>
<protein>
    <submittedName>
        <fullName evidence="2">Uncharacterized protein</fullName>
    </submittedName>
</protein>
<keyword evidence="3" id="KW-1185">Reference proteome</keyword>
<gene>
    <name evidence="2" type="ORF">BN946_scf184943.g65</name>
</gene>
<evidence type="ECO:0000313" key="3">
    <source>
        <dbReference type="Proteomes" id="UP000029665"/>
    </source>
</evidence>
<proteinExistence type="predicted"/>